<keyword evidence="1" id="KW-1133">Transmembrane helix</keyword>
<dbReference type="Proteomes" id="UP000026960">
    <property type="component" value="Chromosome 2"/>
</dbReference>
<keyword evidence="1" id="KW-0812">Transmembrane</keyword>
<dbReference type="PaxDb" id="65489-OBART02G24150.1"/>
<dbReference type="EnsemblPlants" id="OBART02G24150.1">
    <property type="protein sequence ID" value="OBART02G24150.1"/>
    <property type="gene ID" value="OBART02G24150"/>
</dbReference>
<accession>A0A0D3F7M7</accession>
<evidence type="ECO:0000313" key="3">
    <source>
        <dbReference type="Proteomes" id="UP000026960"/>
    </source>
</evidence>
<dbReference type="Gramene" id="OBART02G24150.1">
    <property type="protein sequence ID" value="OBART02G24150.1"/>
    <property type="gene ID" value="OBART02G24150"/>
</dbReference>
<dbReference type="HOGENOM" id="CLU_1621524_0_0_1"/>
<evidence type="ECO:0000313" key="2">
    <source>
        <dbReference type="EnsemblPlants" id="OBART02G24150.1"/>
    </source>
</evidence>
<organism evidence="2">
    <name type="scientific">Oryza barthii</name>
    <dbReference type="NCBI Taxonomy" id="65489"/>
    <lineage>
        <taxon>Eukaryota</taxon>
        <taxon>Viridiplantae</taxon>
        <taxon>Streptophyta</taxon>
        <taxon>Embryophyta</taxon>
        <taxon>Tracheophyta</taxon>
        <taxon>Spermatophyta</taxon>
        <taxon>Magnoliopsida</taxon>
        <taxon>Liliopsida</taxon>
        <taxon>Poales</taxon>
        <taxon>Poaceae</taxon>
        <taxon>BOP clade</taxon>
        <taxon>Oryzoideae</taxon>
        <taxon>Oryzeae</taxon>
        <taxon>Oryzinae</taxon>
        <taxon>Oryza</taxon>
    </lineage>
</organism>
<reference evidence="2" key="2">
    <citation type="submission" date="2015-03" db="UniProtKB">
        <authorList>
            <consortium name="EnsemblPlants"/>
        </authorList>
    </citation>
    <scope>IDENTIFICATION</scope>
</reference>
<keyword evidence="3" id="KW-1185">Reference proteome</keyword>
<feature type="transmembrane region" description="Helical" evidence="1">
    <location>
        <begin position="144"/>
        <end position="163"/>
    </location>
</feature>
<sequence>MSPNPPVFRRLYISSANVIIPSRDKKDSVITHGMKNIDTEGTISEVAGDEKIDKDVTASEVICVNYDISGQIMKNDRCGDECRRSKTEEHMGGIVISDTQKPLMMKNLLWTIHFLKVDTMMVLYTRTWIHGGKGIIILQTVMRVSYISLFFSISIFYIIITIII</sequence>
<evidence type="ECO:0000256" key="1">
    <source>
        <dbReference type="SAM" id="Phobius"/>
    </source>
</evidence>
<protein>
    <submittedName>
        <fullName evidence="2">Uncharacterized protein</fullName>
    </submittedName>
</protein>
<dbReference type="STRING" id="65489.A0A0D3F7M7"/>
<proteinExistence type="predicted"/>
<name>A0A0D3F7M7_9ORYZ</name>
<dbReference type="AlphaFoldDB" id="A0A0D3F7M7"/>
<keyword evidence="1" id="KW-0472">Membrane</keyword>
<reference evidence="2" key="1">
    <citation type="journal article" date="2009" name="Rice">
        <title>De Novo Next Generation Sequencing of Plant Genomes.</title>
        <authorList>
            <person name="Rounsley S."/>
            <person name="Marri P.R."/>
            <person name="Yu Y."/>
            <person name="He R."/>
            <person name="Sisneros N."/>
            <person name="Goicoechea J.L."/>
            <person name="Lee S.J."/>
            <person name="Angelova A."/>
            <person name="Kudrna D."/>
            <person name="Luo M."/>
            <person name="Affourtit J."/>
            <person name="Desany B."/>
            <person name="Knight J."/>
            <person name="Niazi F."/>
            <person name="Egholm M."/>
            <person name="Wing R.A."/>
        </authorList>
    </citation>
    <scope>NUCLEOTIDE SEQUENCE [LARGE SCALE GENOMIC DNA]</scope>
    <source>
        <strain evidence="2">cv. IRGC 105608</strain>
    </source>
</reference>